<dbReference type="InterPro" id="IPR000160">
    <property type="entry name" value="GGDEF_dom"/>
</dbReference>
<dbReference type="OrthoDB" id="9759607at2"/>
<dbReference type="CDD" id="cd01949">
    <property type="entry name" value="GGDEF"/>
    <property type="match status" value="1"/>
</dbReference>
<feature type="transmembrane region" description="Helical" evidence="2">
    <location>
        <begin position="162"/>
        <end position="180"/>
    </location>
</feature>
<dbReference type="InterPro" id="IPR033425">
    <property type="entry name" value="MASE3"/>
</dbReference>
<dbReference type="FunFam" id="3.30.70.270:FF:000001">
    <property type="entry name" value="Diguanylate cyclase domain protein"/>
    <property type="match status" value="1"/>
</dbReference>
<keyword evidence="5" id="KW-1185">Reference proteome</keyword>
<evidence type="ECO:0000313" key="4">
    <source>
        <dbReference type="EMBL" id="PDW04752.1"/>
    </source>
</evidence>
<dbReference type="PROSITE" id="PS50887">
    <property type="entry name" value="GGDEF"/>
    <property type="match status" value="1"/>
</dbReference>
<feature type="transmembrane region" description="Helical" evidence="2">
    <location>
        <begin position="27"/>
        <end position="48"/>
    </location>
</feature>
<comment type="caution">
    <text evidence="4">The sequence shown here is derived from an EMBL/GenBank/DDBJ whole genome shotgun (WGS) entry which is preliminary data.</text>
</comment>
<dbReference type="RefSeq" id="WP_097642334.1">
    <property type="nucleotide sequence ID" value="NZ_NQWI01000004.1"/>
</dbReference>
<evidence type="ECO:0000256" key="2">
    <source>
        <dbReference type="SAM" id="Phobius"/>
    </source>
</evidence>
<keyword evidence="1" id="KW-0175">Coiled coil</keyword>
<dbReference type="InterPro" id="IPR029787">
    <property type="entry name" value="Nucleotide_cyclase"/>
</dbReference>
<name>A0A2A6RNW5_9CHLR</name>
<gene>
    <name evidence="4" type="ORF">CJ255_01530</name>
</gene>
<dbReference type="AlphaFoldDB" id="A0A2A6RNW5"/>
<dbReference type="PANTHER" id="PTHR45138:SF9">
    <property type="entry name" value="DIGUANYLATE CYCLASE DGCM-RELATED"/>
    <property type="match status" value="1"/>
</dbReference>
<organism evidence="4 5">
    <name type="scientific">Candidatus Viridilinea mediisalina</name>
    <dbReference type="NCBI Taxonomy" id="2024553"/>
    <lineage>
        <taxon>Bacteria</taxon>
        <taxon>Bacillati</taxon>
        <taxon>Chloroflexota</taxon>
        <taxon>Chloroflexia</taxon>
        <taxon>Chloroflexales</taxon>
        <taxon>Chloroflexineae</taxon>
        <taxon>Oscillochloridaceae</taxon>
        <taxon>Candidatus Viridilinea</taxon>
    </lineage>
</organism>
<feature type="transmembrane region" description="Helical" evidence="2">
    <location>
        <begin position="60"/>
        <end position="84"/>
    </location>
</feature>
<feature type="transmembrane region" description="Helical" evidence="2">
    <location>
        <begin position="263"/>
        <end position="281"/>
    </location>
</feature>
<dbReference type="Proteomes" id="UP000220527">
    <property type="component" value="Unassembled WGS sequence"/>
</dbReference>
<dbReference type="SUPFAM" id="SSF55073">
    <property type="entry name" value="Nucleotide cyclase"/>
    <property type="match status" value="1"/>
</dbReference>
<dbReference type="NCBIfam" id="TIGR00254">
    <property type="entry name" value="GGDEF"/>
    <property type="match status" value="1"/>
</dbReference>
<reference evidence="5" key="1">
    <citation type="submission" date="2017-08" db="EMBL/GenBank/DDBJ databases">
        <authorList>
            <person name="Grouzdev D.S."/>
            <person name="Gaisin V.A."/>
            <person name="Rysina M.S."/>
            <person name="Gorlenko V.M."/>
        </authorList>
    </citation>
    <scope>NUCLEOTIDE SEQUENCE [LARGE SCALE GENOMIC DNA]</scope>
    <source>
        <strain evidence="5">Kir15-3F</strain>
    </source>
</reference>
<dbReference type="GO" id="GO:0043709">
    <property type="term" value="P:cell adhesion involved in single-species biofilm formation"/>
    <property type="evidence" value="ECO:0007669"/>
    <property type="project" value="TreeGrafter"/>
</dbReference>
<dbReference type="GO" id="GO:0052621">
    <property type="term" value="F:diguanylate cyclase activity"/>
    <property type="evidence" value="ECO:0007669"/>
    <property type="project" value="TreeGrafter"/>
</dbReference>
<keyword evidence="2" id="KW-0812">Transmembrane</keyword>
<accession>A0A2A6RNW5</accession>
<dbReference type="Pfam" id="PF17159">
    <property type="entry name" value="MASE3"/>
    <property type="match status" value="1"/>
</dbReference>
<dbReference type="Gene3D" id="3.30.70.270">
    <property type="match status" value="1"/>
</dbReference>
<feature type="coiled-coil region" evidence="1">
    <location>
        <begin position="316"/>
        <end position="343"/>
    </location>
</feature>
<keyword evidence="2" id="KW-0472">Membrane</keyword>
<feature type="domain" description="GGDEF" evidence="3">
    <location>
        <begin position="371"/>
        <end position="500"/>
    </location>
</feature>
<dbReference type="EMBL" id="NQWI01000004">
    <property type="protein sequence ID" value="PDW04752.1"/>
    <property type="molecule type" value="Genomic_DNA"/>
</dbReference>
<dbReference type="InterPro" id="IPR050469">
    <property type="entry name" value="Diguanylate_Cyclase"/>
</dbReference>
<dbReference type="GO" id="GO:1902201">
    <property type="term" value="P:negative regulation of bacterial-type flagellum-dependent cell motility"/>
    <property type="evidence" value="ECO:0007669"/>
    <property type="project" value="TreeGrafter"/>
</dbReference>
<dbReference type="SMART" id="SM00267">
    <property type="entry name" value="GGDEF"/>
    <property type="match status" value="1"/>
</dbReference>
<dbReference type="PANTHER" id="PTHR45138">
    <property type="entry name" value="REGULATORY COMPONENTS OF SENSORY TRANSDUCTION SYSTEM"/>
    <property type="match status" value="1"/>
</dbReference>
<keyword evidence="2" id="KW-1133">Transmembrane helix</keyword>
<dbReference type="InterPro" id="IPR043128">
    <property type="entry name" value="Rev_trsase/Diguanyl_cyclase"/>
</dbReference>
<proteinExistence type="predicted"/>
<protein>
    <recommendedName>
        <fullName evidence="3">GGDEF domain-containing protein</fullName>
    </recommendedName>
</protein>
<evidence type="ECO:0000313" key="5">
    <source>
        <dbReference type="Proteomes" id="UP000220527"/>
    </source>
</evidence>
<dbReference type="GO" id="GO:0005886">
    <property type="term" value="C:plasma membrane"/>
    <property type="evidence" value="ECO:0007669"/>
    <property type="project" value="TreeGrafter"/>
</dbReference>
<feature type="transmembrane region" description="Helical" evidence="2">
    <location>
        <begin position="201"/>
        <end position="221"/>
    </location>
</feature>
<feature type="transmembrane region" description="Helical" evidence="2">
    <location>
        <begin position="127"/>
        <end position="150"/>
    </location>
</feature>
<sequence length="507" mass="54744">MDTNIHPHRRGQTAALAFGNTMVPPPLAVRGLVLVVLLLGGVGLVDVVTATMPSLSAQLYLHLHTFIALSAVVLNLLIFGIGWISTGPPQTHLHLLLAGAFLAVGLFELLHVMPLGGAALGAAEQRALANLFVLAARLISSIALLLMLFYPLNGSAEPSLRRAVLGFSITLVVATVWLGFTYTEQLVPLLNRCHGTSLLRIALEIAISGMLLVGAVALISGRSLSIALSPSHSLAALMLLAIGSFSCLLAYQQHEALVLLGNSYRALAYGFICSALFHSVFTSPYAQLLQTRDRLQREQALQQATERHLRDREAQLEAMVATLHQQQLELRLANEQLQALATTDGLTGLANHRALQQELEAATHRAARALEPLALIMLDIDNFKGFNDTFGHPAGDHVLRVVAGVLRASTRASDIVARYGGEEFAILLPNTDSHGAAETAERCRKTINELCWQDWRMSASFGVACWQPKPGYKQEVIAQADAALYQAKRNGRNRVELAGKQEVGSSK</sequence>
<evidence type="ECO:0000256" key="1">
    <source>
        <dbReference type="SAM" id="Coils"/>
    </source>
</evidence>
<evidence type="ECO:0000259" key="3">
    <source>
        <dbReference type="PROSITE" id="PS50887"/>
    </source>
</evidence>
<feature type="transmembrane region" description="Helical" evidence="2">
    <location>
        <begin position="96"/>
        <end position="120"/>
    </location>
</feature>
<dbReference type="Pfam" id="PF00990">
    <property type="entry name" value="GGDEF"/>
    <property type="match status" value="1"/>
</dbReference>
<feature type="transmembrane region" description="Helical" evidence="2">
    <location>
        <begin position="233"/>
        <end position="251"/>
    </location>
</feature>